<dbReference type="Pfam" id="PF01075">
    <property type="entry name" value="Glyco_transf_9"/>
    <property type="match status" value="1"/>
</dbReference>
<dbReference type="PANTHER" id="PTHR30160:SF7">
    <property type="entry name" value="ADP-HEPTOSE--LPS HEPTOSYLTRANSFERASE 2"/>
    <property type="match status" value="1"/>
</dbReference>
<dbReference type="PANTHER" id="PTHR30160">
    <property type="entry name" value="TETRAACYLDISACCHARIDE 4'-KINASE-RELATED"/>
    <property type="match status" value="1"/>
</dbReference>
<dbReference type="InterPro" id="IPR051199">
    <property type="entry name" value="LPS_LOS_Heptosyltrfase"/>
</dbReference>
<evidence type="ECO:0000256" key="2">
    <source>
        <dbReference type="ARBA" id="ARBA00022679"/>
    </source>
</evidence>
<accession>A0A518D1B7</accession>
<proteinExistence type="predicted"/>
<dbReference type="CDD" id="cd03789">
    <property type="entry name" value="GT9_LPS_heptosyltransferase"/>
    <property type="match status" value="1"/>
</dbReference>
<dbReference type="AlphaFoldDB" id="A0A518D1B7"/>
<evidence type="ECO:0000313" key="3">
    <source>
        <dbReference type="EMBL" id="QDU85225.1"/>
    </source>
</evidence>
<dbReference type="OrthoDB" id="9797795at2"/>
<dbReference type="SUPFAM" id="SSF53756">
    <property type="entry name" value="UDP-Glycosyltransferase/glycogen phosphorylase"/>
    <property type="match status" value="1"/>
</dbReference>
<dbReference type="InterPro" id="IPR002201">
    <property type="entry name" value="Glyco_trans_9"/>
</dbReference>
<dbReference type="RefSeq" id="WP_145188192.1">
    <property type="nucleotide sequence ID" value="NZ_CP036290.1"/>
</dbReference>
<dbReference type="EC" id="2.-.-.-" evidence="3"/>
<organism evidence="3 4">
    <name type="scientific">Rohdeia mirabilis</name>
    <dbReference type="NCBI Taxonomy" id="2528008"/>
    <lineage>
        <taxon>Bacteria</taxon>
        <taxon>Pseudomonadati</taxon>
        <taxon>Planctomycetota</taxon>
        <taxon>Planctomycetia</taxon>
        <taxon>Planctomycetia incertae sedis</taxon>
        <taxon>Rohdeia</taxon>
    </lineage>
</organism>
<dbReference type="GO" id="GO:0005829">
    <property type="term" value="C:cytosol"/>
    <property type="evidence" value="ECO:0007669"/>
    <property type="project" value="TreeGrafter"/>
</dbReference>
<keyword evidence="4" id="KW-1185">Reference proteome</keyword>
<dbReference type="Gene3D" id="3.40.50.2000">
    <property type="entry name" value="Glycogen Phosphorylase B"/>
    <property type="match status" value="2"/>
</dbReference>
<keyword evidence="1" id="KW-0328">Glycosyltransferase</keyword>
<dbReference type="EMBL" id="CP036290">
    <property type="protein sequence ID" value="QDU85225.1"/>
    <property type="molecule type" value="Genomic_DNA"/>
</dbReference>
<evidence type="ECO:0000313" key="4">
    <source>
        <dbReference type="Proteomes" id="UP000319342"/>
    </source>
</evidence>
<gene>
    <name evidence="3" type="primary">rfaF_2</name>
    <name evidence="3" type="ORF">Pla163_23530</name>
</gene>
<name>A0A518D1B7_9BACT</name>
<keyword evidence="2 3" id="KW-0808">Transferase</keyword>
<dbReference type="GO" id="GO:0008713">
    <property type="term" value="F:ADP-heptose-lipopolysaccharide heptosyltransferase activity"/>
    <property type="evidence" value="ECO:0007669"/>
    <property type="project" value="TreeGrafter"/>
</dbReference>
<sequence>MTDGLPRGASRRARIAEFLRRTANACVRATERLLFRRGTAEPERVGVWRVGMIGDTLVALPALAAVRAAHPNAELVLFTSPGPADAPGAAELLEHSSAVDRVVRWTREDLAQGGLRELCRRLREAPVDRLYLVPQDRTTPRAELRLLVALRLGGLRDVRGANVTTAHFLPAPLARAHDREFVWRPIATRLCEQVESAIADGRTSGAEFDANRASGVHVLEIDAPRRERALLHLARLAPGGEPLLCLAPGAKLEHKRWPAERFGAVARGWIDRGGRAVVLGGPGDVDLAERIARAAGVDVPSLCGVTDLLESAALLERADVLVSNDTGTMHLGAAVGTPLVAIFSGWDRRGAWDPWCADPTRPPTVLRRQVPCHPCLAPACANRSGGVPACLELSADAVLAAALRGARRRPSAGERSVRRALSERAA</sequence>
<dbReference type="GO" id="GO:0009244">
    <property type="term" value="P:lipopolysaccharide core region biosynthetic process"/>
    <property type="evidence" value="ECO:0007669"/>
    <property type="project" value="TreeGrafter"/>
</dbReference>
<evidence type="ECO:0000256" key="1">
    <source>
        <dbReference type="ARBA" id="ARBA00022676"/>
    </source>
</evidence>
<dbReference type="Proteomes" id="UP000319342">
    <property type="component" value="Chromosome"/>
</dbReference>
<reference evidence="3 4" key="1">
    <citation type="submission" date="2019-02" db="EMBL/GenBank/DDBJ databases">
        <title>Deep-cultivation of Planctomycetes and their phenomic and genomic characterization uncovers novel biology.</title>
        <authorList>
            <person name="Wiegand S."/>
            <person name="Jogler M."/>
            <person name="Boedeker C."/>
            <person name="Pinto D."/>
            <person name="Vollmers J."/>
            <person name="Rivas-Marin E."/>
            <person name="Kohn T."/>
            <person name="Peeters S.H."/>
            <person name="Heuer A."/>
            <person name="Rast P."/>
            <person name="Oberbeckmann S."/>
            <person name="Bunk B."/>
            <person name="Jeske O."/>
            <person name="Meyerdierks A."/>
            <person name="Storesund J.E."/>
            <person name="Kallscheuer N."/>
            <person name="Luecker S."/>
            <person name="Lage O.M."/>
            <person name="Pohl T."/>
            <person name="Merkel B.J."/>
            <person name="Hornburger P."/>
            <person name="Mueller R.-W."/>
            <person name="Bruemmer F."/>
            <person name="Labrenz M."/>
            <person name="Spormann A.M."/>
            <person name="Op den Camp H."/>
            <person name="Overmann J."/>
            <person name="Amann R."/>
            <person name="Jetten M.S.M."/>
            <person name="Mascher T."/>
            <person name="Medema M.H."/>
            <person name="Devos D.P."/>
            <person name="Kaster A.-K."/>
            <person name="Ovreas L."/>
            <person name="Rohde M."/>
            <person name="Galperin M.Y."/>
            <person name="Jogler C."/>
        </authorList>
    </citation>
    <scope>NUCLEOTIDE SEQUENCE [LARGE SCALE GENOMIC DNA]</scope>
    <source>
        <strain evidence="3 4">Pla163</strain>
    </source>
</reference>
<protein>
    <submittedName>
        <fullName evidence="3">ADP-heptose--LPS heptosyltransferase 2</fullName>
        <ecNumber evidence="3">2.-.-.-</ecNumber>
    </submittedName>
</protein>